<reference evidence="4 5" key="1">
    <citation type="submission" date="2017-01" db="EMBL/GenBank/DDBJ databases">
        <authorList>
            <person name="Mah S.A."/>
            <person name="Swanson W.J."/>
            <person name="Moy G.W."/>
            <person name="Vacquier V.D."/>
        </authorList>
    </citation>
    <scope>NUCLEOTIDE SEQUENCE [LARGE SCALE GENOMIC DNA]</scope>
    <source>
        <strain evidence="4 5">M9</strain>
    </source>
</reference>
<keyword evidence="2 4" id="KW-0548">Nucleotidyltransferase</keyword>
<dbReference type="PANTHER" id="PTHR42866:SF2">
    <property type="entry name" value="3-DEOXY-MANNO-OCTULOSONATE CYTIDYLYLTRANSFERASE, MITOCHONDRIAL"/>
    <property type="match status" value="1"/>
</dbReference>
<dbReference type="EMBL" id="FTPK01000001">
    <property type="protein sequence ID" value="SIT65915.1"/>
    <property type="molecule type" value="Genomic_DNA"/>
</dbReference>
<dbReference type="InterPro" id="IPR029044">
    <property type="entry name" value="Nucleotide-diphossugar_trans"/>
</dbReference>
<protein>
    <submittedName>
        <fullName evidence="4">3-deoxy-manno-octulosonate cytidylyltransferase (CMP-KDO synthetase)</fullName>
    </submittedName>
</protein>
<sequence>MHTAIIVPARLGSTRFPQKLLHPVRGKPVLLWTAEQIRREAPEFDLWFAVDSERLKNLLEAEGYRAVITDPELPSGTDRIAAANEQIGAARIINVQADEPMVTGEQIRLLDKILTPGVDMATLGFPLTTDRDYHNPNHVKMVCAQDGAALYFSRSPIPYVRETVGRYDADLTGPEGVLIHVGLFAYTQEFLATFAKLPMSHLERLEKLEMLRALEHGYRIATAVTHDTLIEIDTPENIIQFEEAVTEHFNPEY</sequence>
<keyword evidence="3" id="KW-0448">Lipopolysaccharide biosynthesis</keyword>
<dbReference type="SUPFAM" id="SSF53448">
    <property type="entry name" value="Nucleotide-diphospho-sugar transferases"/>
    <property type="match status" value="1"/>
</dbReference>
<proteinExistence type="predicted"/>
<dbReference type="STRING" id="233100.SAMN05216526_0373"/>
<dbReference type="Proteomes" id="UP000223759">
    <property type="component" value="Unassembled WGS sequence"/>
</dbReference>
<dbReference type="InterPro" id="IPR003329">
    <property type="entry name" value="Cytidylyl_trans"/>
</dbReference>
<organism evidence="4 5">
    <name type="scientific">Ectothiorhodosinus mongolicus</name>
    <dbReference type="NCBI Taxonomy" id="233100"/>
    <lineage>
        <taxon>Bacteria</taxon>
        <taxon>Pseudomonadati</taxon>
        <taxon>Pseudomonadota</taxon>
        <taxon>Gammaproteobacteria</taxon>
        <taxon>Chromatiales</taxon>
        <taxon>Ectothiorhodospiraceae</taxon>
        <taxon>Ectothiorhodosinus</taxon>
    </lineage>
</organism>
<evidence type="ECO:0000256" key="1">
    <source>
        <dbReference type="ARBA" id="ARBA00022679"/>
    </source>
</evidence>
<dbReference type="GO" id="GO:0005829">
    <property type="term" value="C:cytosol"/>
    <property type="evidence" value="ECO:0007669"/>
    <property type="project" value="TreeGrafter"/>
</dbReference>
<evidence type="ECO:0000313" key="4">
    <source>
        <dbReference type="EMBL" id="SIT65915.1"/>
    </source>
</evidence>
<dbReference type="InterPro" id="IPR004528">
    <property type="entry name" value="KdsB"/>
</dbReference>
<dbReference type="NCBIfam" id="NF003952">
    <property type="entry name" value="PRK05450.1-5"/>
    <property type="match status" value="1"/>
</dbReference>
<keyword evidence="5" id="KW-1185">Reference proteome</keyword>
<dbReference type="NCBIfam" id="TIGR00466">
    <property type="entry name" value="kdsB"/>
    <property type="match status" value="1"/>
</dbReference>
<dbReference type="CDD" id="cd02517">
    <property type="entry name" value="CMP-KDO-Synthetase"/>
    <property type="match status" value="1"/>
</dbReference>
<accession>A0A1R3VPQ3</accession>
<dbReference type="GO" id="GO:0009103">
    <property type="term" value="P:lipopolysaccharide biosynthetic process"/>
    <property type="evidence" value="ECO:0007669"/>
    <property type="project" value="UniProtKB-KW"/>
</dbReference>
<dbReference type="Pfam" id="PF02348">
    <property type="entry name" value="CTP_transf_3"/>
    <property type="match status" value="1"/>
</dbReference>
<dbReference type="OrthoDB" id="9815559at2"/>
<gene>
    <name evidence="4" type="ORF">SAMN05216526_0373</name>
</gene>
<evidence type="ECO:0000313" key="5">
    <source>
        <dbReference type="Proteomes" id="UP000223759"/>
    </source>
</evidence>
<evidence type="ECO:0000256" key="3">
    <source>
        <dbReference type="ARBA" id="ARBA00022985"/>
    </source>
</evidence>
<evidence type="ECO:0000256" key="2">
    <source>
        <dbReference type="ARBA" id="ARBA00022695"/>
    </source>
</evidence>
<name>A0A1R3VPQ3_9GAMM</name>
<dbReference type="GO" id="GO:0008690">
    <property type="term" value="F:3-deoxy-manno-octulosonate cytidylyltransferase activity"/>
    <property type="evidence" value="ECO:0007669"/>
    <property type="project" value="InterPro"/>
</dbReference>
<keyword evidence="1 4" id="KW-0808">Transferase</keyword>
<dbReference type="RefSeq" id="WP_076754424.1">
    <property type="nucleotide sequence ID" value="NZ_CP023018.1"/>
</dbReference>
<dbReference type="Gene3D" id="3.90.550.10">
    <property type="entry name" value="Spore Coat Polysaccharide Biosynthesis Protein SpsA, Chain A"/>
    <property type="match status" value="1"/>
</dbReference>
<dbReference type="PANTHER" id="PTHR42866">
    <property type="entry name" value="3-DEOXY-MANNO-OCTULOSONATE CYTIDYLYLTRANSFERASE"/>
    <property type="match status" value="1"/>
</dbReference>
<dbReference type="AlphaFoldDB" id="A0A1R3VPQ3"/>